<feature type="domain" description="Class III cytochrome C" evidence="8">
    <location>
        <begin position="25"/>
        <end position="128"/>
    </location>
</feature>
<dbReference type="GO" id="GO:0020037">
    <property type="term" value="F:heme binding"/>
    <property type="evidence" value="ECO:0007669"/>
    <property type="project" value="InterPro"/>
</dbReference>
<reference evidence="9" key="1">
    <citation type="journal article" date="2022" name="bioRxiv">
        <title>Thiovibrio frasassiensisgen. nov., sp. nov., an autotrophic, elemental sulfur disproportionating bacterium isolated from sulfidic karst sediment, and proposal of Thiovibrionaceae fam. nov.</title>
        <authorList>
            <person name="Aronson H."/>
            <person name="Thomas C."/>
            <person name="Bhattacharyya M."/>
            <person name="Eckstein S."/>
            <person name="Jensen S."/>
            <person name="Barco R."/>
            <person name="Macalady J."/>
            <person name="Amend J."/>
        </authorList>
    </citation>
    <scope>NUCLEOTIDE SEQUENCE</scope>
    <source>
        <strain evidence="9">RS19-109</strain>
    </source>
</reference>
<dbReference type="InterPro" id="IPR020942">
    <property type="entry name" value="Cyt_c_III_dom"/>
</dbReference>
<feature type="binding site" description="axial binding residue" evidence="6">
    <location>
        <position position="45"/>
    </location>
    <ligand>
        <name>heme c</name>
        <dbReference type="ChEBI" id="CHEBI:61717"/>
        <label>1</label>
    </ligand>
    <ligandPart>
        <name>Fe</name>
        <dbReference type="ChEBI" id="CHEBI:18248"/>
    </ligandPart>
</feature>
<accession>A0A9X4MHQ4</accession>
<feature type="binding site" description="axial binding residue" evidence="6">
    <location>
        <position position="55"/>
    </location>
    <ligand>
        <name>heme c</name>
        <dbReference type="ChEBI" id="CHEBI:61717"/>
        <label>1</label>
    </ligand>
    <ligandPart>
        <name>Fe</name>
        <dbReference type="ChEBI" id="CHEBI:18248"/>
    </ligandPart>
</feature>
<dbReference type="Pfam" id="PF02085">
    <property type="entry name" value="Cytochrom_CIII"/>
    <property type="match status" value="1"/>
</dbReference>
<feature type="binding site" description="axial binding residue" evidence="6">
    <location>
        <position position="48"/>
    </location>
    <ligand>
        <name>heme c</name>
        <dbReference type="ChEBI" id="CHEBI:61717"/>
        <label>1</label>
    </ligand>
    <ligandPart>
        <name>Fe</name>
        <dbReference type="ChEBI" id="CHEBI:18248"/>
    </ligandPart>
</feature>
<keyword evidence="4" id="KW-0249">Electron transport</keyword>
<proteinExistence type="predicted"/>
<dbReference type="GO" id="GO:0046872">
    <property type="term" value="F:metal ion binding"/>
    <property type="evidence" value="ECO:0007669"/>
    <property type="project" value="UniProtKB-KW"/>
</dbReference>
<sequence>MKKTMIALAMLLAGGLSLSMTDLQAATAPAQELTIKGKKPAQFSHAKHTALGLNCGTCHHDAKHQPLDEKAIAGLANGDGLQCATCHNEKFGNAKLQKAMDVFHGRCKTCHTAGVNGKKGPTACTACHTKAAAALGQKAAPAATAAPAPTKKKAIEGC</sequence>
<evidence type="ECO:0000313" key="9">
    <source>
        <dbReference type="EMBL" id="MDG4475054.1"/>
    </source>
</evidence>
<feature type="binding site" description="axial binding residue" evidence="6">
    <location>
        <position position="59"/>
    </location>
    <ligand>
        <name>heme c</name>
        <dbReference type="ChEBI" id="CHEBI:61717"/>
        <label>1</label>
    </ligand>
    <ligandPart>
        <name>Fe</name>
        <dbReference type="ChEBI" id="CHEBI:18248"/>
    </ligandPart>
</feature>
<evidence type="ECO:0000256" key="3">
    <source>
        <dbReference type="ARBA" id="ARBA00022723"/>
    </source>
</evidence>
<feature type="binding site" description="axial binding residue" evidence="6">
    <location>
        <position position="127"/>
    </location>
    <ligand>
        <name>heme c</name>
        <dbReference type="ChEBI" id="CHEBI:61717"/>
        <label>1</label>
    </ligand>
    <ligandPart>
        <name>Fe</name>
        <dbReference type="ChEBI" id="CHEBI:18248"/>
    </ligandPart>
</feature>
<feature type="chain" id="PRO_5040828462" evidence="7">
    <location>
        <begin position="26"/>
        <end position="158"/>
    </location>
</feature>
<comment type="caution">
    <text evidence="9">The sequence shown here is derived from an EMBL/GenBank/DDBJ whole genome shotgun (WGS) entry which is preliminary data.</text>
</comment>
<keyword evidence="10" id="KW-1185">Reference proteome</keyword>
<keyword evidence="3 6" id="KW-0479">Metal-binding</keyword>
<evidence type="ECO:0000259" key="8">
    <source>
        <dbReference type="Pfam" id="PF02085"/>
    </source>
</evidence>
<evidence type="ECO:0000256" key="1">
    <source>
        <dbReference type="ARBA" id="ARBA00022448"/>
    </source>
</evidence>
<protein>
    <submittedName>
        <fullName evidence="9">Cytochrome c family protein</fullName>
    </submittedName>
</protein>
<keyword evidence="7" id="KW-0732">Signal</keyword>
<comment type="cofactor">
    <cofactor evidence="6">
        <name>heme c</name>
        <dbReference type="ChEBI" id="CHEBI:61717"/>
    </cofactor>
    <text evidence="6">Binds 4 heme c groups covalently per monomer.</text>
</comment>
<feature type="binding site" description="axial binding residue" evidence="6">
    <location>
        <position position="110"/>
    </location>
    <ligand>
        <name>heme c</name>
        <dbReference type="ChEBI" id="CHEBI:61717"/>
        <label>1</label>
    </ligand>
    <ligandPart>
        <name>Fe</name>
        <dbReference type="ChEBI" id="CHEBI:18248"/>
    </ligandPart>
</feature>
<keyword evidence="2 6" id="KW-0349">Heme</keyword>
<feature type="binding site" description="axial binding residue" evidence="6">
    <location>
        <position position="60"/>
    </location>
    <ligand>
        <name>heme c</name>
        <dbReference type="ChEBI" id="CHEBI:61717"/>
        <label>1</label>
    </ligand>
    <ligandPart>
        <name>Fe</name>
        <dbReference type="ChEBI" id="CHEBI:18248"/>
    </ligandPart>
</feature>
<keyword evidence="1" id="KW-0813">Transport</keyword>
<dbReference type="RefSeq" id="WP_307632030.1">
    <property type="nucleotide sequence ID" value="NZ_JAPHEH010000001.1"/>
</dbReference>
<evidence type="ECO:0000256" key="5">
    <source>
        <dbReference type="ARBA" id="ARBA00023004"/>
    </source>
</evidence>
<keyword evidence="5 6" id="KW-0408">Iron</keyword>
<feature type="binding site" description="axial binding residue" evidence="6">
    <location>
        <position position="124"/>
    </location>
    <ligand>
        <name>heme c</name>
        <dbReference type="ChEBI" id="CHEBI:61717"/>
        <label>1</label>
    </ligand>
    <ligandPart>
        <name>Fe</name>
        <dbReference type="ChEBI" id="CHEBI:18248"/>
    </ligandPart>
</feature>
<feature type="binding site" description="axial binding residue" evidence="6">
    <location>
        <position position="111"/>
    </location>
    <ligand>
        <name>heme c</name>
        <dbReference type="ChEBI" id="CHEBI:61717"/>
        <label>1</label>
    </ligand>
    <ligandPart>
        <name>Fe</name>
        <dbReference type="ChEBI" id="CHEBI:18248"/>
    </ligandPart>
</feature>
<dbReference type="EMBL" id="JAPHEH010000001">
    <property type="protein sequence ID" value="MDG4475054.1"/>
    <property type="molecule type" value="Genomic_DNA"/>
</dbReference>
<dbReference type="PRINTS" id="PR00609">
    <property type="entry name" value="CYTOCHROMEC3"/>
</dbReference>
<dbReference type="InterPro" id="IPR002322">
    <property type="entry name" value="Cyt_c_III"/>
</dbReference>
<dbReference type="Gene3D" id="3.90.10.10">
    <property type="entry name" value="Cytochrome C3"/>
    <property type="match status" value="1"/>
</dbReference>
<evidence type="ECO:0000256" key="2">
    <source>
        <dbReference type="ARBA" id="ARBA00022617"/>
    </source>
</evidence>
<feature type="binding site" description="axial binding residue" evidence="6">
    <location>
        <position position="58"/>
    </location>
    <ligand>
        <name>heme c</name>
        <dbReference type="ChEBI" id="CHEBI:61717"/>
        <label>1</label>
    </ligand>
    <ligandPart>
        <name>Fe</name>
        <dbReference type="ChEBI" id="CHEBI:18248"/>
    </ligandPart>
</feature>
<evidence type="ECO:0000256" key="6">
    <source>
        <dbReference type="PIRSR" id="PIRSR602322-1"/>
    </source>
</evidence>
<feature type="binding site" description="axial binding residue" evidence="6">
    <location>
        <position position="107"/>
    </location>
    <ligand>
        <name>heme c</name>
        <dbReference type="ChEBI" id="CHEBI:61717"/>
        <label>1</label>
    </ligand>
    <ligandPart>
        <name>Fe</name>
        <dbReference type="ChEBI" id="CHEBI:18248"/>
    </ligandPart>
</feature>
<organism evidence="9 10">
    <name type="scientific">Thiovibrio frasassiensis</name>
    <dbReference type="NCBI Taxonomy" id="2984131"/>
    <lineage>
        <taxon>Bacteria</taxon>
        <taxon>Pseudomonadati</taxon>
        <taxon>Thermodesulfobacteriota</taxon>
        <taxon>Desulfobulbia</taxon>
        <taxon>Desulfobulbales</taxon>
        <taxon>Thiovibrionaceae</taxon>
        <taxon>Thiovibrio</taxon>
    </lineage>
</organism>
<name>A0A9X4MHQ4_9BACT</name>
<dbReference type="CDD" id="cd08168">
    <property type="entry name" value="Cytochrom_C3"/>
    <property type="match status" value="1"/>
</dbReference>
<reference evidence="9" key="2">
    <citation type="submission" date="2022-10" db="EMBL/GenBank/DDBJ databases">
        <authorList>
            <person name="Aronson H.S."/>
        </authorList>
    </citation>
    <scope>NUCLEOTIDE SEQUENCE</scope>
    <source>
        <strain evidence="9">RS19-109</strain>
    </source>
</reference>
<evidence type="ECO:0000313" key="10">
    <source>
        <dbReference type="Proteomes" id="UP001154240"/>
    </source>
</evidence>
<gene>
    <name evidence="9" type="ORF">OLX77_02625</name>
</gene>
<feature type="binding site" description="axial binding residue" evidence="6">
    <location>
        <position position="128"/>
    </location>
    <ligand>
        <name>heme c</name>
        <dbReference type="ChEBI" id="CHEBI:61717"/>
        <label>1</label>
    </ligand>
    <ligandPart>
        <name>Fe</name>
        <dbReference type="ChEBI" id="CHEBI:18248"/>
    </ligandPart>
</feature>
<dbReference type="InterPro" id="IPR036280">
    <property type="entry name" value="Multihaem_cyt_sf"/>
</dbReference>
<dbReference type="GO" id="GO:0009055">
    <property type="term" value="F:electron transfer activity"/>
    <property type="evidence" value="ECO:0007669"/>
    <property type="project" value="InterPro"/>
</dbReference>
<dbReference type="Proteomes" id="UP001154240">
    <property type="component" value="Unassembled WGS sequence"/>
</dbReference>
<dbReference type="SUPFAM" id="SSF48695">
    <property type="entry name" value="Multiheme cytochromes"/>
    <property type="match status" value="1"/>
</dbReference>
<feature type="signal peptide" evidence="7">
    <location>
        <begin position="1"/>
        <end position="25"/>
    </location>
</feature>
<evidence type="ECO:0000256" key="4">
    <source>
        <dbReference type="ARBA" id="ARBA00022982"/>
    </source>
</evidence>
<evidence type="ECO:0000256" key="7">
    <source>
        <dbReference type="SAM" id="SignalP"/>
    </source>
</evidence>
<dbReference type="AlphaFoldDB" id="A0A9X4MHQ4"/>